<reference evidence="2" key="1">
    <citation type="journal article" date="2022" name="Mol. Ecol. Resour.">
        <title>The genomes of chicory, endive, great burdock and yacon provide insights into Asteraceae palaeo-polyploidization history and plant inulin production.</title>
        <authorList>
            <person name="Fan W."/>
            <person name="Wang S."/>
            <person name="Wang H."/>
            <person name="Wang A."/>
            <person name="Jiang F."/>
            <person name="Liu H."/>
            <person name="Zhao H."/>
            <person name="Xu D."/>
            <person name="Zhang Y."/>
        </authorList>
    </citation>
    <scope>NUCLEOTIDE SEQUENCE [LARGE SCALE GENOMIC DNA]</scope>
    <source>
        <strain evidence="2">cv. Niubang</strain>
    </source>
</reference>
<name>A0ACB9BCA3_ARCLA</name>
<reference evidence="1 2" key="2">
    <citation type="journal article" date="2022" name="Mol. Ecol. Resour.">
        <title>The genomes of chicory, endive, great burdock and yacon provide insights into Asteraceae paleo-polyploidization history and plant inulin production.</title>
        <authorList>
            <person name="Fan W."/>
            <person name="Wang S."/>
            <person name="Wang H."/>
            <person name="Wang A."/>
            <person name="Jiang F."/>
            <person name="Liu H."/>
            <person name="Zhao H."/>
            <person name="Xu D."/>
            <person name="Zhang Y."/>
        </authorList>
    </citation>
    <scope>NUCLEOTIDE SEQUENCE [LARGE SCALE GENOMIC DNA]</scope>
    <source>
        <strain evidence="2">cv. Niubang</strain>
    </source>
</reference>
<gene>
    <name evidence="1" type="ORF">L6452_19164</name>
</gene>
<dbReference type="EMBL" id="CM042052">
    <property type="protein sequence ID" value="KAI3718300.1"/>
    <property type="molecule type" value="Genomic_DNA"/>
</dbReference>
<dbReference type="Proteomes" id="UP001055879">
    <property type="component" value="Linkage Group LG06"/>
</dbReference>
<organism evidence="1 2">
    <name type="scientific">Arctium lappa</name>
    <name type="common">Greater burdock</name>
    <name type="synonym">Lappa major</name>
    <dbReference type="NCBI Taxonomy" id="4217"/>
    <lineage>
        <taxon>Eukaryota</taxon>
        <taxon>Viridiplantae</taxon>
        <taxon>Streptophyta</taxon>
        <taxon>Embryophyta</taxon>
        <taxon>Tracheophyta</taxon>
        <taxon>Spermatophyta</taxon>
        <taxon>Magnoliopsida</taxon>
        <taxon>eudicotyledons</taxon>
        <taxon>Gunneridae</taxon>
        <taxon>Pentapetalae</taxon>
        <taxon>asterids</taxon>
        <taxon>campanulids</taxon>
        <taxon>Asterales</taxon>
        <taxon>Asteraceae</taxon>
        <taxon>Carduoideae</taxon>
        <taxon>Cardueae</taxon>
        <taxon>Arctiinae</taxon>
        <taxon>Arctium</taxon>
    </lineage>
</organism>
<comment type="caution">
    <text evidence="1">The sequence shown here is derived from an EMBL/GenBank/DDBJ whole genome shotgun (WGS) entry which is preliminary data.</text>
</comment>
<keyword evidence="2" id="KW-1185">Reference proteome</keyword>
<accession>A0ACB9BCA3</accession>
<sequence>MLLNFDSHPSSSNKEKFFFWHKTYSMIRILTKILIHFTDVYENNCLLKEQTQKQNDKGYNSSYISKILLYDSHNNLGFRTCNVEEDLKIRPLCALHHREPEAPLRVASPTPFAVDDQWSTMTSTATHLTVDSITTSVRTINVLER</sequence>
<protein>
    <submittedName>
        <fullName evidence="1">Uncharacterized protein</fullName>
    </submittedName>
</protein>
<evidence type="ECO:0000313" key="2">
    <source>
        <dbReference type="Proteomes" id="UP001055879"/>
    </source>
</evidence>
<evidence type="ECO:0000313" key="1">
    <source>
        <dbReference type="EMBL" id="KAI3718300.1"/>
    </source>
</evidence>
<proteinExistence type="predicted"/>